<proteinExistence type="predicted"/>
<keyword evidence="4" id="KW-0808">Transferase</keyword>
<name>A0A1N6WPC7_9SPIO</name>
<dbReference type="InterPro" id="IPR036890">
    <property type="entry name" value="HATPase_C_sf"/>
</dbReference>
<dbReference type="AlphaFoldDB" id="A0A1N6WPC7"/>
<protein>
    <recommendedName>
        <fullName evidence="2">histidine kinase</fullName>
        <ecNumber evidence="2">2.7.13.3</ecNumber>
    </recommendedName>
</protein>
<gene>
    <name evidence="4" type="ORF">SAMN05920897_11834</name>
</gene>
<evidence type="ECO:0000256" key="2">
    <source>
        <dbReference type="ARBA" id="ARBA00012438"/>
    </source>
</evidence>
<feature type="domain" description="Histidine kinase" evidence="3">
    <location>
        <begin position="1"/>
        <end position="108"/>
    </location>
</feature>
<comment type="catalytic activity">
    <reaction evidence="1">
        <text>ATP + protein L-histidine = ADP + protein N-phospho-L-histidine.</text>
        <dbReference type="EC" id="2.7.13.3"/>
    </reaction>
</comment>
<dbReference type="EMBL" id="FTMS01000018">
    <property type="protein sequence ID" value="SIQ91963.1"/>
    <property type="molecule type" value="Genomic_DNA"/>
</dbReference>
<dbReference type="SMART" id="SM00387">
    <property type="entry name" value="HATPase_c"/>
    <property type="match status" value="1"/>
</dbReference>
<dbReference type="EC" id="2.7.13.3" evidence="2"/>
<evidence type="ECO:0000313" key="5">
    <source>
        <dbReference type="Proteomes" id="UP000186400"/>
    </source>
</evidence>
<dbReference type="CDD" id="cd00075">
    <property type="entry name" value="HATPase"/>
    <property type="match status" value="1"/>
</dbReference>
<dbReference type="SUPFAM" id="SSF55874">
    <property type="entry name" value="ATPase domain of HSP90 chaperone/DNA topoisomerase II/histidine kinase"/>
    <property type="match status" value="1"/>
</dbReference>
<dbReference type="Proteomes" id="UP000186400">
    <property type="component" value="Unassembled WGS sequence"/>
</dbReference>
<dbReference type="InterPro" id="IPR005467">
    <property type="entry name" value="His_kinase_dom"/>
</dbReference>
<dbReference type="STRING" id="159291.SAMN05920897_11834"/>
<dbReference type="OrthoDB" id="9797586at2"/>
<dbReference type="InterPro" id="IPR003594">
    <property type="entry name" value="HATPase_dom"/>
</dbReference>
<reference evidence="4 5" key="1">
    <citation type="submission" date="2017-01" db="EMBL/GenBank/DDBJ databases">
        <authorList>
            <person name="Mah S.A."/>
            <person name="Swanson W.J."/>
            <person name="Moy G.W."/>
            <person name="Vacquier V.D."/>
        </authorList>
    </citation>
    <scope>NUCLEOTIDE SEQUENCE [LARGE SCALE GENOMIC DNA]</scope>
    <source>
        <strain evidence="4 5">ASpG1</strain>
    </source>
</reference>
<dbReference type="GO" id="GO:0004673">
    <property type="term" value="F:protein histidine kinase activity"/>
    <property type="evidence" value="ECO:0007669"/>
    <property type="project" value="UniProtKB-EC"/>
</dbReference>
<dbReference type="RefSeq" id="WP_083944007.1">
    <property type="nucleotide sequence ID" value="NZ_FTMS01000018.1"/>
</dbReference>
<dbReference type="PRINTS" id="PR00344">
    <property type="entry name" value="BCTRLSENSOR"/>
</dbReference>
<keyword evidence="4" id="KW-0418">Kinase</keyword>
<sequence>MHWSLAHMILDLAQNSIEAGSSLVELSVAARGSIWHVDIRDNGCGMDDAQKAAALDPFYTEPGKHPGRRVGLGLPFLLQTVEQADGGYSLHSEKGRGTRLSFFLDSAHVDSPPLGDLAELFVDLMCYQGDYELVIQRSCAPAASADGEGQRQEEEAVRSYELSRSELEETLGEIALVENRLLARELLLDWEESLRGV</sequence>
<keyword evidence="5" id="KW-1185">Reference proteome</keyword>
<dbReference type="InterPro" id="IPR004358">
    <property type="entry name" value="Sig_transdc_His_kin-like_C"/>
</dbReference>
<dbReference type="PROSITE" id="PS50109">
    <property type="entry name" value="HIS_KIN"/>
    <property type="match status" value="1"/>
</dbReference>
<evidence type="ECO:0000256" key="1">
    <source>
        <dbReference type="ARBA" id="ARBA00000085"/>
    </source>
</evidence>
<evidence type="ECO:0000313" key="4">
    <source>
        <dbReference type="EMBL" id="SIQ91963.1"/>
    </source>
</evidence>
<dbReference type="Pfam" id="PF02518">
    <property type="entry name" value="HATPase_c"/>
    <property type="match status" value="1"/>
</dbReference>
<dbReference type="Gene3D" id="3.30.565.10">
    <property type="entry name" value="Histidine kinase-like ATPase, C-terminal domain"/>
    <property type="match status" value="1"/>
</dbReference>
<evidence type="ECO:0000259" key="3">
    <source>
        <dbReference type="PROSITE" id="PS50109"/>
    </source>
</evidence>
<organism evidence="4 5">
    <name type="scientific">Alkalispirochaeta americana</name>
    <dbReference type="NCBI Taxonomy" id="159291"/>
    <lineage>
        <taxon>Bacteria</taxon>
        <taxon>Pseudomonadati</taxon>
        <taxon>Spirochaetota</taxon>
        <taxon>Spirochaetia</taxon>
        <taxon>Spirochaetales</taxon>
        <taxon>Spirochaetaceae</taxon>
        <taxon>Alkalispirochaeta</taxon>
    </lineage>
</organism>
<accession>A0A1N6WPC7</accession>